<reference evidence="1 2" key="1">
    <citation type="submission" date="2022-05" db="EMBL/GenBank/DDBJ databases">
        <title>Chromosome-level reference genomes for two strains of Caenorhabditis briggsae: an improved platform for comparative genomics.</title>
        <authorList>
            <person name="Stevens L."/>
            <person name="Andersen E.C."/>
        </authorList>
    </citation>
    <scope>NUCLEOTIDE SEQUENCE [LARGE SCALE GENOMIC DNA]</scope>
    <source>
        <strain evidence="1">QX1410_ONT</strain>
        <tissue evidence="1">Whole-organism</tissue>
    </source>
</reference>
<sequence length="124" mass="14273">MVRSNFWTVDSEDRETTKRNWKRFGSSRQLLDSGFGGSGCKQELECDSAKFRGQQLLLEDRDNKKEWETISQPENSSCRVFVLRSALGAKFTKKTLHSVISSRLRTKINPKGEKEISKMPRTSQ</sequence>
<name>A0AAE9DSU8_CAEBR</name>
<gene>
    <name evidence="1" type="ORF">L3Y34_014376</name>
</gene>
<accession>A0AAE9DSU8</accession>
<dbReference type="EMBL" id="CP090891">
    <property type="protein sequence ID" value="ULU09975.1"/>
    <property type="molecule type" value="Genomic_DNA"/>
</dbReference>
<dbReference type="Proteomes" id="UP000827892">
    <property type="component" value="Chromosome I"/>
</dbReference>
<dbReference type="AlphaFoldDB" id="A0AAE9DSU8"/>
<proteinExistence type="predicted"/>
<protein>
    <submittedName>
        <fullName evidence="1">Uncharacterized protein</fullName>
    </submittedName>
</protein>
<evidence type="ECO:0000313" key="1">
    <source>
        <dbReference type="EMBL" id="ULU09975.1"/>
    </source>
</evidence>
<organism evidence="1 2">
    <name type="scientific">Caenorhabditis briggsae</name>
    <dbReference type="NCBI Taxonomy" id="6238"/>
    <lineage>
        <taxon>Eukaryota</taxon>
        <taxon>Metazoa</taxon>
        <taxon>Ecdysozoa</taxon>
        <taxon>Nematoda</taxon>
        <taxon>Chromadorea</taxon>
        <taxon>Rhabditida</taxon>
        <taxon>Rhabditina</taxon>
        <taxon>Rhabditomorpha</taxon>
        <taxon>Rhabditoidea</taxon>
        <taxon>Rhabditidae</taxon>
        <taxon>Peloderinae</taxon>
        <taxon>Caenorhabditis</taxon>
    </lineage>
</organism>
<evidence type="ECO:0000313" key="2">
    <source>
        <dbReference type="Proteomes" id="UP000827892"/>
    </source>
</evidence>